<reference evidence="1" key="1">
    <citation type="submission" date="2020-03" db="EMBL/GenBank/DDBJ databases">
        <title>The deep terrestrial virosphere.</title>
        <authorList>
            <person name="Holmfeldt K."/>
            <person name="Nilsson E."/>
            <person name="Simone D."/>
            <person name="Lopez-Fernandez M."/>
            <person name="Wu X."/>
            <person name="de Brujin I."/>
            <person name="Lundin D."/>
            <person name="Andersson A."/>
            <person name="Bertilsson S."/>
            <person name="Dopson M."/>
        </authorList>
    </citation>
    <scope>NUCLEOTIDE SEQUENCE</scope>
    <source>
        <strain evidence="1">MM415B05025</strain>
    </source>
</reference>
<protein>
    <submittedName>
        <fullName evidence="1">Uncharacterized protein</fullName>
    </submittedName>
</protein>
<gene>
    <name evidence="1" type="ORF">MM415B05025_0007</name>
</gene>
<proteinExistence type="predicted"/>
<organism evidence="1">
    <name type="scientific">viral metagenome</name>
    <dbReference type="NCBI Taxonomy" id="1070528"/>
    <lineage>
        <taxon>unclassified sequences</taxon>
        <taxon>metagenomes</taxon>
        <taxon>organismal metagenomes</taxon>
    </lineage>
</organism>
<dbReference type="AlphaFoldDB" id="A0A6M3LSJ9"/>
<evidence type="ECO:0000313" key="1">
    <source>
        <dbReference type="EMBL" id="QJA95981.1"/>
    </source>
</evidence>
<sequence>MSKHKDRFVLGIGRIDKGMSPHWPVKLTDDLDHPVELKWPDQHLENLYGDVRLVLERVDKEEA</sequence>
<name>A0A6M3LSJ9_9ZZZZ</name>
<accession>A0A6M3LSJ9</accession>
<dbReference type="EMBL" id="MT143360">
    <property type="protein sequence ID" value="QJA95981.1"/>
    <property type="molecule type" value="Genomic_DNA"/>
</dbReference>